<gene>
    <name evidence="1" type="ORF">CO159_01665</name>
</gene>
<dbReference type="Proteomes" id="UP000230434">
    <property type="component" value="Unassembled WGS sequence"/>
</dbReference>
<comment type="caution">
    <text evidence="1">The sequence shown here is derived from an EMBL/GenBank/DDBJ whole genome shotgun (WGS) entry which is preliminary data.</text>
</comment>
<proteinExistence type="predicted"/>
<accession>A0A2M7YP11</accession>
<organism evidence="1 2">
    <name type="scientific">Candidatus Portnoybacteria bacterium CG_4_9_14_3_um_filter_40_10</name>
    <dbReference type="NCBI Taxonomy" id="1974804"/>
    <lineage>
        <taxon>Bacteria</taxon>
        <taxon>Candidatus Portnoyibacteriota</taxon>
    </lineage>
</organism>
<protein>
    <submittedName>
        <fullName evidence="1">Uncharacterized protein</fullName>
    </submittedName>
</protein>
<evidence type="ECO:0000313" key="1">
    <source>
        <dbReference type="EMBL" id="PJA64710.1"/>
    </source>
</evidence>
<evidence type="ECO:0000313" key="2">
    <source>
        <dbReference type="Proteomes" id="UP000230434"/>
    </source>
</evidence>
<dbReference type="EMBL" id="PFWF01000036">
    <property type="protein sequence ID" value="PJA64710.1"/>
    <property type="molecule type" value="Genomic_DNA"/>
</dbReference>
<sequence length="61" mass="6901">MHQTKICVCGNHCCHAGAKKNKKKKIRTKNEFGYSFSFIRHNCGDCRQWLGDKIVKTSGSA</sequence>
<name>A0A2M7YP11_9BACT</name>
<reference evidence="2" key="1">
    <citation type="submission" date="2017-09" db="EMBL/GenBank/DDBJ databases">
        <title>Depth-based differentiation of microbial function through sediment-hosted aquifers and enrichment of novel symbionts in the deep terrestrial subsurface.</title>
        <authorList>
            <person name="Probst A.J."/>
            <person name="Ladd B."/>
            <person name="Jarett J.K."/>
            <person name="Geller-Mcgrath D.E."/>
            <person name="Sieber C.M.K."/>
            <person name="Emerson J.B."/>
            <person name="Anantharaman K."/>
            <person name="Thomas B.C."/>
            <person name="Malmstrom R."/>
            <person name="Stieglmeier M."/>
            <person name="Klingl A."/>
            <person name="Woyke T."/>
            <person name="Ryan C.M."/>
            <person name="Banfield J.F."/>
        </authorList>
    </citation>
    <scope>NUCLEOTIDE SEQUENCE [LARGE SCALE GENOMIC DNA]</scope>
</reference>
<dbReference type="AlphaFoldDB" id="A0A2M7YP11"/>